<dbReference type="AlphaFoldDB" id="H3SN64"/>
<dbReference type="PRINTS" id="PR00032">
    <property type="entry name" value="HTHARAC"/>
</dbReference>
<dbReference type="OrthoDB" id="9782503at2"/>
<dbReference type="InterPro" id="IPR018060">
    <property type="entry name" value="HTH_AraC"/>
</dbReference>
<dbReference type="PANTHER" id="PTHR47893:SF1">
    <property type="entry name" value="REGULATORY PROTEIN PCHR"/>
    <property type="match status" value="1"/>
</dbReference>
<dbReference type="STRING" id="1131935.PDENDC454_25059"/>
<dbReference type="GO" id="GO:0043565">
    <property type="term" value="F:sequence-specific DNA binding"/>
    <property type="evidence" value="ECO:0007669"/>
    <property type="project" value="InterPro"/>
</dbReference>
<evidence type="ECO:0000256" key="2">
    <source>
        <dbReference type="ARBA" id="ARBA00023125"/>
    </source>
</evidence>
<keyword evidence="3" id="KW-0804">Transcription</keyword>
<comment type="caution">
    <text evidence="5">The sequence shown here is derived from an EMBL/GenBank/DDBJ whole genome shotgun (WGS) entry which is preliminary data.</text>
</comment>
<dbReference type="PROSITE" id="PS00041">
    <property type="entry name" value="HTH_ARAC_FAMILY_1"/>
    <property type="match status" value="1"/>
</dbReference>
<dbReference type="GO" id="GO:0003700">
    <property type="term" value="F:DNA-binding transcription factor activity"/>
    <property type="evidence" value="ECO:0007669"/>
    <property type="project" value="InterPro"/>
</dbReference>
<evidence type="ECO:0000259" key="4">
    <source>
        <dbReference type="PROSITE" id="PS01124"/>
    </source>
</evidence>
<protein>
    <submittedName>
        <fullName evidence="5">AraC family transcriptional regulator</fullName>
    </submittedName>
</protein>
<dbReference type="Pfam" id="PF12833">
    <property type="entry name" value="HTH_18"/>
    <property type="match status" value="1"/>
</dbReference>
<dbReference type="PATRIC" id="fig|1131935.3.peg.5211"/>
<evidence type="ECO:0000313" key="6">
    <source>
        <dbReference type="Proteomes" id="UP000003900"/>
    </source>
</evidence>
<dbReference type="EMBL" id="AHKH01000123">
    <property type="protein sequence ID" value="EHQ59495.1"/>
    <property type="molecule type" value="Genomic_DNA"/>
</dbReference>
<name>H3SN64_9BACL</name>
<keyword evidence="2" id="KW-0238">DNA-binding</keyword>
<dbReference type="SMART" id="SM00342">
    <property type="entry name" value="HTH_ARAC"/>
    <property type="match status" value="1"/>
</dbReference>
<dbReference type="InterPro" id="IPR009057">
    <property type="entry name" value="Homeodomain-like_sf"/>
</dbReference>
<dbReference type="InterPro" id="IPR018062">
    <property type="entry name" value="HTH_AraC-typ_CS"/>
</dbReference>
<evidence type="ECO:0000256" key="1">
    <source>
        <dbReference type="ARBA" id="ARBA00023015"/>
    </source>
</evidence>
<dbReference type="Gene3D" id="1.10.10.60">
    <property type="entry name" value="Homeodomain-like"/>
    <property type="match status" value="1"/>
</dbReference>
<dbReference type="SUPFAM" id="SSF46689">
    <property type="entry name" value="Homeodomain-like"/>
    <property type="match status" value="2"/>
</dbReference>
<keyword evidence="6" id="KW-1185">Reference proteome</keyword>
<sequence length="339" mass="39279">MAQDVLITEVHDYFDRLAEVVDGRVQHTGGEQQLVLPSHIGIGSITRLRIRPGMEIIMTDVTYEQNMMLRIQEACRLFELSYCVSGEIYCEWGGKDSLTEKQTGNVLYLEDIEVYEEKKAGHRHQLLEIRLSPDELFRYAGDTAEKQKMETWLRRHRGRIDRYPDSPAIRKCVLDLLQCTYQGTMKRLYMESKAMEFIALFGEADGLDVTGGPRQRSLSRDDIIKLREARQLVLDHCEQPLSIRQLARQSGLNEFKLKTGFRELFGMTVFELVRKERMEKALRYMEADRMNVSEAAVAVGYSNASNFTAAFRKHYGCNPSEYRKRLEQLGAEREQRDAE</sequence>
<dbReference type="Proteomes" id="UP000003900">
    <property type="component" value="Unassembled WGS sequence"/>
</dbReference>
<feature type="domain" description="HTH araC/xylS-type" evidence="4">
    <location>
        <begin position="227"/>
        <end position="325"/>
    </location>
</feature>
<keyword evidence="1" id="KW-0805">Transcription regulation</keyword>
<reference evidence="5 6" key="1">
    <citation type="journal article" date="2012" name="J. Bacteriol.">
        <title>Genome Sequence of the Pattern-Forming Social Bacterium Paenibacillus dendritiformis C454 Chiral Morphotype.</title>
        <authorList>
            <person name="Sirota-Madi A."/>
            <person name="Olender T."/>
            <person name="Helman Y."/>
            <person name="Brainis I."/>
            <person name="Finkelshtein A."/>
            <person name="Roth D."/>
            <person name="Hagai E."/>
            <person name="Leshkowitz D."/>
            <person name="Brodsky L."/>
            <person name="Galatenko V."/>
            <person name="Nikolaev V."/>
            <person name="Gutnick D.L."/>
            <person name="Lancet D."/>
            <person name="Ben-Jacob E."/>
        </authorList>
    </citation>
    <scope>NUCLEOTIDE SEQUENCE [LARGE SCALE GENOMIC DNA]</scope>
    <source>
        <strain evidence="5 6">C454</strain>
    </source>
</reference>
<dbReference type="InterPro" id="IPR020449">
    <property type="entry name" value="Tscrpt_reg_AraC-type_HTH"/>
</dbReference>
<dbReference type="PANTHER" id="PTHR47893">
    <property type="entry name" value="REGULATORY PROTEIN PCHR"/>
    <property type="match status" value="1"/>
</dbReference>
<evidence type="ECO:0000256" key="3">
    <source>
        <dbReference type="ARBA" id="ARBA00023163"/>
    </source>
</evidence>
<organism evidence="5 6">
    <name type="scientific">Paenibacillus dendritiformis C454</name>
    <dbReference type="NCBI Taxonomy" id="1131935"/>
    <lineage>
        <taxon>Bacteria</taxon>
        <taxon>Bacillati</taxon>
        <taxon>Bacillota</taxon>
        <taxon>Bacilli</taxon>
        <taxon>Bacillales</taxon>
        <taxon>Paenibacillaceae</taxon>
        <taxon>Paenibacillus</taxon>
    </lineage>
</organism>
<evidence type="ECO:0000313" key="5">
    <source>
        <dbReference type="EMBL" id="EHQ59495.1"/>
    </source>
</evidence>
<accession>H3SN64</accession>
<dbReference type="InterPro" id="IPR053142">
    <property type="entry name" value="PchR_regulatory_protein"/>
</dbReference>
<proteinExistence type="predicted"/>
<gene>
    <name evidence="5" type="ORF">PDENDC454_25059</name>
</gene>
<dbReference type="PROSITE" id="PS01124">
    <property type="entry name" value="HTH_ARAC_FAMILY_2"/>
    <property type="match status" value="1"/>
</dbReference>